<feature type="domain" description="TonB-dependent receptor plug" evidence="14">
    <location>
        <begin position="145"/>
        <end position="254"/>
    </location>
</feature>
<dbReference type="Proteomes" id="UP000183129">
    <property type="component" value="Unassembled WGS sequence"/>
</dbReference>
<dbReference type="InterPro" id="IPR039426">
    <property type="entry name" value="TonB-dep_rcpt-like"/>
</dbReference>
<organism evidence="15 16">
    <name type="scientific">Pedobacter antarcticus</name>
    <dbReference type="NCBI Taxonomy" id="34086"/>
    <lineage>
        <taxon>Bacteria</taxon>
        <taxon>Pseudomonadati</taxon>
        <taxon>Bacteroidota</taxon>
        <taxon>Sphingobacteriia</taxon>
        <taxon>Sphingobacteriales</taxon>
        <taxon>Sphingobacteriaceae</taxon>
        <taxon>Pedobacter</taxon>
    </lineage>
</organism>
<evidence type="ECO:0000259" key="14">
    <source>
        <dbReference type="Pfam" id="PF07715"/>
    </source>
</evidence>
<evidence type="ECO:0000313" key="15">
    <source>
        <dbReference type="EMBL" id="SFE38302.1"/>
    </source>
</evidence>
<dbReference type="Gene3D" id="2.60.40.1120">
    <property type="entry name" value="Carboxypeptidase-like, regulatory domain"/>
    <property type="match status" value="1"/>
</dbReference>
<evidence type="ECO:0000256" key="10">
    <source>
        <dbReference type="ARBA" id="ARBA00023237"/>
    </source>
</evidence>
<dbReference type="Pfam" id="PF07715">
    <property type="entry name" value="Plug"/>
    <property type="match status" value="1"/>
</dbReference>
<dbReference type="EMBL" id="FONS01000001">
    <property type="protein sequence ID" value="SFE38302.1"/>
    <property type="molecule type" value="Genomic_DNA"/>
</dbReference>
<keyword evidence="3 11" id="KW-1134">Transmembrane beta strand</keyword>
<keyword evidence="10 11" id="KW-0998">Cell outer membrane</keyword>
<feature type="domain" description="TonB-dependent receptor-like beta-barrel" evidence="13">
    <location>
        <begin position="388"/>
        <end position="851"/>
    </location>
</feature>
<evidence type="ECO:0000256" key="9">
    <source>
        <dbReference type="ARBA" id="ARBA00023136"/>
    </source>
</evidence>
<sequence>MQIAPDKQPKLTHAQIFGAYNQNPFKINMMKKRLLIILPFLLMANYIFAQSPITGIIKTSNGAPVPNATVFIRGTKISAIADAEGKFSIDSKQDLPFYLRVSSVGYKSQDFQILKLQETPFELVLIESELLDEIVVTSRRRSEVLQDVPIAITVIGGQAAENAGAFNVNRLKELVPSVQLYASNARNTTLNIRGLGSTFGLTNDGIDPGVGFYVDGVYQARPAATSTDFLDIEQIEILRGPQGTLFGKNTTAGAFNITTAKPTQTPSGKVELSFGNYNFMQAKTSVTGGVAKNLAARLSISGTQRDGTIFNTKEERRYSGQNNLGFKGQLYYTPSDKLQVLLSGDVSIQHPAGYPLVIAGVTTTERSAYRQYAKIVSDLGYQQPVVNPSSRTINTNTPWKHDQSIGGISVNVDYKIGNGTLTSTTAWRFWNWNPTNDRDFSELSALTKSQGNSRHDQYSQEIRYAGNIADKVSGVVGVFALAQNLKGLDQTEEVGKDQWRFVQTGNTGAQALYSTPGLLDGYGIRTNSTIKSLSTAVFAQADWEFLKNLHILPGLRYTYDKKDVNYDRVTYGGLQTSNADLLALKAAVYSNQQFNTSVDNNNLSGNVTLSYRPTPKLNAYGTFSTAYKPVGVNVGGLPTTSNGQADLSLAVVKPEYVQHYELGIKTKPVKGAIVNISAFNTDIKDYQTNVQSPQLGVNRGYLSNAEKVNVKGLEVDGTYQLGRFLTLNAAMAYLDGKYVKFTNAPLPLEETGHTELINGVATQVAFKDASGGRLPGISKWNVSGGAEFSNPGNLATTAGRYFIAADASYRSQYSSNPTPSRILNVEGYSLLNARLGFKSDKFSVFVWARNIANKNYYEQLQAAAGNSGLYAGVLGDPRTYGVTLRYSL</sequence>
<keyword evidence="5 11" id="KW-0812">Transmembrane</keyword>
<dbReference type="PROSITE" id="PS52016">
    <property type="entry name" value="TONB_DEPENDENT_REC_3"/>
    <property type="match status" value="1"/>
</dbReference>
<protein>
    <submittedName>
        <fullName evidence="15">Iron complex outermembrane recepter protein</fullName>
    </submittedName>
</protein>
<keyword evidence="8 12" id="KW-0798">TonB box</keyword>
<evidence type="ECO:0000256" key="7">
    <source>
        <dbReference type="ARBA" id="ARBA00023065"/>
    </source>
</evidence>
<dbReference type="Pfam" id="PF13715">
    <property type="entry name" value="CarbopepD_reg_2"/>
    <property type="match status" value="1"/>
</dbReference>
<dbReference type="Gene3D" id="2.40.170.20">
    <property type="entry name" value="TonB-dependent receptor, beta-barrel domain"/>
    <property type="match status" value="1"/>
</dbReference>
<dbReference type="InterPro" id="IPR036942">
    <property type="entry name" value="Beta-barrel_TonB_sf"/>
</dbReference>
<dbReference type="InterPro" id="IPR000531">
    <property type="entry name" value="Beta-barrel_TonB"/>
</dbReference>
<dbReference type="SUPFAM" id="SSF49464">
    <property type="entry name" value="Carboxypeptidase regulatory domain-like"/>
    <property type="match status" value="1"/>
</dbReference>
<comment type="similarity">
    <text evidence="11 12">Belongs to the TonB-dependent receptor family.</text>
</comment>
<dbReference type="PANTHER" id="PTHR32552:SF81">
    <property type="entry name" value="TONB-DEPENDENT OUTER MEMBRANE RECEPTOR"/>
    <property type="match status" value="1"/>
</dbReference>
<dbReference type="PANTHER" id="PTHR32552">
    <property type="entry name" value="FERRICHROME IRON RECEPTOR-RELATED"/>
    <property type="match status" value="1"/>
</dbReference>
<keyword evidence="6" id="KW-0408">Iron</keyword>
<dbReference type="Pfam" id="PF00593">
    <property type="entry name" value="TonB_dep_Rec_b-barrel"/>
    <property type="match status" value="1"/>
</dbReference>
<dbReference type="GO" id="GO:0009279">
    <property type="term" value="C:cell outer membrane"/>
    <property type="evidence" value="ECO:0007669"/>
    <property type="project" value="UniProtKB-SubCell"/>
</dbReference>
<keyword evidence="7" id="KW-0406">Ion transport</keyword>
<evidence type="ECO:0000256" key="5">
    <source>
        <dbReference type="ARBA" id="ARBA00022692"/>
    </source>
</evidence>
<dbReference type="AlphaFoldDB" id="A0A1I2A2X4"/>
<evidence type="ECO:0000256" key="6">
    <source>
        <dbReference type="ARBA" id="ARBA00023004"/>
    </source>
</evidence>
<proteinExistence type="inferred from homology"/>
<dbReference type="SUPFAM" id="SSF56935">
    <property type="entry name" value="Porins"/>
    <property type="match status" value="1"/>
</dbReference>
<keyword evidence="4" id="KW-0410">Iron transport</keyword>
<evidence type="ECO:0000256" key="4">
    <source>
        <dbReference type="ARBA" id="ARBA00022496"/>
    </source>
</evidence>
<gene>
    <name evidence="15" type="ORF">SAMN03003324_00295</name>
</gene>
<name>A0A1I2A2X4_9SPHI</name>
<evidence type="ECO:0000259" key="13">
    <source>
        <dbReference type="Pfam" id="PF00593"/>
    </source>
</evidence>
<dbReference type="InterPro" id="IPR012910">
    <property type="entry name" value="Plug_dom"/>
</dbReference>
<evidence type="ECO:0000313" key="16">
    <source>
        <dbReference type="Proteomes" id="UP000183129"/>
    </source>
</evidence>
<dbReference type="CDD" id="cd01347">
    <property type="entry name" value="ligand_gated_channel"/>
    <property type="match status" value="1"/>
</dbReference>
<evidence type="ECO:0000256" key="11">
    <source>
        <dbReference type="PROSITE-ProRule" id="PRU01360"/>
    </source>
</evidence>
<dbReference type="GO" id="GO:0006826">
    <property type="term" value="P:iron ion transport"/>
    <property type="evidence" value="ECO:0007669"/>
    <property type="project" value="UniProtKB-KW"/>
</dbReference>
<comment type="subcellular location">
    <subcellularLocation>
        <location evidence="1 11">Cell outer membrane</location>
        <topology evidence="1 11">Multi-pass membrane protein</topology>
    </subcellularLocation>
</comment>
<keyword evidence="2 11" id="KW-0813">Transport</keyword>
<evidence type="ECO:0000256" key="12">
    <source>
        <dbReference type="RuleBase" id="RU003357"/>
    </source>
</evidence>
<evidence type="ECO:0000256" key="8">
    <source>
        <dbReference type="ARBA" id="ARBA00023077"/>
    </source>
</evidence>
<dbReference type="InterPro" id="IPR008969">
    <property type="entry name" value="CarboxyPept-like_regulatory"/>
</dbReference>
<accession>A0A1I2A2X4</accession>
<reference evidence="15 16" key="1">
    <citation type="submission" date="2016-10" db="EMBL/GenBank/DDBJ databases">
        <authorList>
            <person name="de Groot N.N."/>
        </authorList>
    </citation>
    <scope>NUCLEOTIDE SEQUENCE [LARGE SCALE GENOMIC DNA]</scope>
    <source>
        <strain evidence="15 16">ATCC 51969</strain>
    </source>
</reference>
<keyword evidence="9 11" id="KW-0472">Membrane</keyword>
<evidence type="ECO:0000256" key="2">
    <source>
        <dbReference type="ARBA" id="ARBA00022448"/>
    </source>
</evidence>
<dbReference type="STRING" id="34086.SAMN04488084_101375"/>
<evidence type="ECO:0000256" key="1">
    <source>
        <dbReference type="ARBA" id="ARBA00004571"/>
    </source>
</evidence>
<evidence type="ECO:0000256" key="3">
    <source>
        <dbReference type="ARBA" id="ARBA00022452"/>
    </source>
</evidence>